<protein>
    <submittedName>
        <fullName evidence="6">Uncharacterized protein</fullName>
    </submittedName>
</protein>
<feature type="region of interest" description="Disordered" evidence="3">
    <location>
        <begin position="200"/>
        <end position="331"/>
    </location>
</feature>
<dbReference type="Gene3D" id="3.30.70.330">
    <property type="match status" value="1"/>
</dbReference>
<dbReference type="InterPro" id="IPR002075">
    <property type="entry name" value="NTF2_dom"/>
</dbReference>
<dbReference type="FunFam" id="3.10.450.50:FF:000003">
    <property type="entry name" value="Nuclear transport factor 2 family protein"/>
    <property type="match status" value="1"/>
</dbReference>
<dbReference type="InterPro" id="IPR029063">
    <property type="entry name" value="SAM-dependent_MTases_sf"/>
</dbReference>
<dbReference type="InterPro" id="IPR018222">
    <property type="entry name" value="Nuclear_transport_factor_2_euk"/>
</dbReference>
<dbReference type="GO" id="GO:0016579">
    <property type="term" value="P:protein deubiquitination"/>
    <property type="evidence" value="ECO:0007669"/>
    <property type="project" value="TreeGrafter"/>
</dbReference>
<dbReference type="InterPro" id="IPR032710">
    <property type="entry name" value="NTF2-like_dom_sf"/>
</dbReference>
<dbReference type="Pfam" id="PF00076">
    <property type="entry name" value="RRM_1"/>
    <property type="match status" value="1"/>
</dbReference>
<evidence type="ECO:0000313" key="7">
    <source>
        <dbReference type="Proteomes" id="UP000696485"/>
    </source>
</evidence>
<evidence type="ECO:0000313" key="6">
    <source>
        <dbReference type="EMBL" id="KAF9327962.1"/>
    </source>
</evidence>
<dbReference type="GO" id="GO:0034517">
    <property type="term" value="P:ribophagy"/>
    <property type="evidence" value="ECO:0007669"/>
    <property type="project" value="TreeGrafter"/>
</dbReference>
<dbReference type="InterPro" id="IPR039539">
    <property type="entry name" value="Ras_GTPase_bind_prot"/>
</dbReference>
<dbReference type="GO" id="GO:1990904">
    <property type="term" value="C:ribonucleoprotein complex"/>
    <property type="evidence" value="ECO:0007669"/>
    <property type="project" value="TreeGrafter"/>
</dbReference>
<dbReference type="InterPro" id="IPR035979">
    <property type="entry name" value="RBD_domain_sf"/>
</dbReference>
<feature type="compositionally biased region" description="Basic and acidic residues" evidence="3">
    <location>
        <begin position="203"/>
        <end position="248"/>
    </location>
</feature>
<evidence type="ECO:0000256" key="2">
    <source>
        <dbReference type="PROSITE-ProRule" id="PRU00176"/>
    </source>
</evidence>
<dbReference type="InterPro" id="IPR000504">
    <property type="entry name" value="RRM_dom"/>
</dbReference>
<dbReference type="GO" id="GO:1990861">
    <property type="term" value="C:Ubp3-Bre5 deubiquitination complex"/>
    <property type="evidence" value="ECO:0007669"/>
    <property type="project" value="TreeGrafter"/>
</dbReference>
<name>A0A9P5SFY6_9FUNG</name>
<feature type="compositionally biased region" description="Low complexity" evidence="3">
    <location>
        <begin position="249"/>
        <end position="259"/>
    </location>
</feature>
<dbReference type="Gene3D" id="3.40.50.150">
    <property type="entry name" value="Vaccinia Virus protein VP39"/>
    <property type="match status" value="1"/>
</dbReference>
<evidence type="ECO:0000259" key="4">
    <source>
        <dbReference type="PROSITE" id="PS50102"/>
    </source>
</evidence>
<proteinExistence type="predicted"/>
<reference evidence="6" key="1">
    <citation type="journal article" date="2020" name="Fungal Divers.">
        <title>Resolving the Mortierellaceae phylogeny through synthesis of multi-gene phylogenetics and phylogenomics.</title>
        <authorList>
            <person name="Vandepol N."/>
            <person name="Liber J."/>
            <person name="Desiro A."/>
            <person name="Na H."/>
            <person name="Kennedy M."/>
            <person name="Barry K."/>
            <person name="Grigoriev I.V."/>
            <person name="Miller A.N."/>
            <person name="O'Donnell K."/>
            <person name="Stajich J.E."/>
            <person name="Bonito G."/>
        </authorList>
    </citation>
    <scope>NUCLEOTIDE SEQUENCE</scope>
    <source>
        <strain evidence="6">NVP1</strain>
    </source>
</reference>
<feature type="compositionally biased region" description="Pro residues" evidence="3">
    <location>
        <begin position="306"/>
        <end position="318"/>
    </location>
</feature>
<feature type="domain" description="RRM" evidence="4">
    <location>
        <begin position="334"/>
        <end position="398"/>
    </location>
</feature>
<dbReference type="CDD" id="cd02440">
    <property type="entry name" value="AdoMet_MTases"/>
    <property type="match status" value="1"/>
</dbReference>
<feature type="compositionally biased region" description="Basic and acidic residues" evidence="3">
    <location>
        <begin position="442"/>
        <end position="453"/>
    </location>
</feature>
<feature type="domain" description="NTF2" evidence="5">
    <location>
        <begin position="24"/>
        <end position="134"/>
    </location>
</feature>
<dbReference type="PANTHER" id="PTHR10693:SF20">
    <property type="entry name" value="AT27578P"/>
    <property type="match status" value="1"/>
</dbReference>
<dbReference type="SUPFAM" id="SSF53335">
    <property type="entry name" value="S-adenosyl-L-methionine-dependent methyltransferases"/>
    <property type="match status" value="1"/>
</dbReference>
<sequence>MTAPAANAAPATSTNDDAKVAQEVGMMFAHEYYTFLNKEPSRLHCFYNKNSTLSHGLQGENVDAIHSKILDLDFEDCKVLVRNVDCQRSLDGSIIIQVLGELSNRGGPAQKFAQTFFLAVQPKGFYVLNDIFRYLKDDIDEYYEEAEEEQEHIQETQEAQEAQEPERQEPEPETVVAVAAERVAAEAPIEEAVIAKVEPVEEEKEKTPAPETKKGEKKADRKSDKKSEKKDGKKETKKEAEPEKKEEVVVVTAPAAVEPNPAPETPVQPPKPAAPKTWANLAANNSTQWGSHVSPAKATSVNVLPTPTPAPKPTPAQAPKPASTHRPNGREEYHSIYIKNITEKMTLDQLREAFTQFGTVKHLELTRGKTCAFLDFSTPEAMHAALKQHTVRVGSETVLAEERHRNNSNGPQTRRPFNNSATNGHGFQGAHRGRGGSIRGGASDRKPTPRPSEKSTPAVAVKHMTEMNNPEPHLQESDAIDDDNVSHVNQEPQAQGICDSAEEYDRYKDNPDLLGEKKTAAGRLYAFDWANGFVSPFRPTPKDILASMLSHVYFLSTEGQDTLLDLGCGDGLVLFQALDTFPKAALRRAIGVDLDRALLEQAATTVRTTEHTDRLEVYYGDFSMLSNPLTEVYTPANSTPTATVGHLIAESSHLFVYLLPEALSKLASLLLEAVENNKVVLSMRWEIPELTPYLVHGGSHDQFYIYHRQ</sequence>
<dbReference type="GO" id="GO:0003729">
    <property type="term" value="F:mRNA binding"/>
    <property type="evidence" value="ECO:0007669"/>
    <property type="project" value="TreeGrafter"/>
</dbReference>
<dbReference type="CDD" id="cd00590">
    <property type="entry name" value="RRM_SF"/>
    <property type="match status" value="1"/>
</dbReference>
<dbReference type="SUPFAM" id="SSF54427">
    <property type="entry name" value="NTF2-like"/>
    <property type="match status" value="1"/>
</dbReference>
<dbReference type="Pfam" id="PF02136">
    <property type="entry name" value="NTF2"/>
    <property type="match status" value="1"/>
</dbReference>
<dbReference type="Gene3D" id="3.10.450.50">
    <property type="match status" value="1"/>
</dbReference>
<evidence type="ECO:0000259" key="5">
    <source>
        <dbReference type="PROSITE" id="PS50177"/>
    </source>
</evidence>
<feature type="compositionally biased region" description="Polar residues" evidence="3">
    <location>
        <begin position="282"/>
        <end position="303"/>
    </location>
</feature>
<feature type="region of interest" description="Disordered" evidence="3">
    <location>
        <begin position="145"/>
        <end position="174"/>
    </location>
</feature>
<gene>
    <name evidence="6" type="ORF">BG006_008797</name>
</gene>
<dbReference type="PROSITE" id="PS50102">
    <property type="entry name" value="RRM"/>
    <property type="match status" value="1"/>
</dbReference>
<dbReference type="CDD" id="cd00780">
    <property type="entry name" value="NTF2"/>
    <property type="match status" value="1"/>
</dbReference>
<dbReference type="AlphaFoldDB" id="A0A9P5SFY6"/>
<dbReference type="PROSITE" id="PS50177">
    <property type="entry name" value="NTF2_DOMAIN"/>
    <property type="match status" value="1"/>
</dbReference>
<feature type="region of interest" description="Disordered" evidence="3">
    <location>
        <begin position="399"/>
        <end position="457"/>
    </location>
</feature>
<keyword evidence="1 2" id="KW-0694">RNA-binding</keyword>
<keyword evidence="7" id="KW-1185">Reference proteome</keyword>
<dbReference type="SUPFAM" id="SSF54928">
    <property type="entry name" value="RNA-binding domain, RBD"/>
    <property type="match status" value="1"/>
</dbReference>
<feature type="compositionally biased region" description="Polar residues" evidence="3">
    <location>
        <begin position="407"/>
        <end position="425"/>
    </location>
</feature>
<evidence type="ECO:0000256" key="1">
    <source>
        <dbReference type="ARBA" id="ARBA00022884"/>
    </source>
</evidence>
<comment type="caution">
    <text evidence="6">The sequence shown here is derived from an EMBL/GenBank/DDBJ whole genome shotgun (WGS) entry which is preliminary data.</text>
</comment>
<accession>A0A9P5SFY6</accession>
<dbReference type="PANTHER" id="PTHR10693">
    <property type="entry name" value="RAS GTPASE-ACTIVATING PROTEIN-BINDING PROTEIN"/>
    <property type="match status" value="1"/>
</dbReference>
<dbReference type="Proteomes" id="UP000696485">
    <property type="component" value="Unassembled WGS sequence"/>
</dbReference>
<dbReference type="GO" id="GO:0005829">
    <property type="term" value="C:cytosol"/>
    <property type="evidence" value="ECO:0007669"/>
    <property type="project" value="TreeGrafter"/>
</dbReference>
<dbReference type="EMBL" id="JAAAUY010000609">
    <property type="protein sequence ID" value="KAF9327962.1"/>
    <property type="molecule type" value="Genomic_DNA"/>
</dbReference>
<organism evidence="6 7">
    <name type="scientific">Podila minutissima</name>
    <dbReference type="NCBI Taxonomy" id="64525"/>
    <lineage>
        <taxon>Eukaryota</taxon>
        <taxon>Fungi</taxon>
        <taxon>Fungi incertae sedis</taxon>
        <taxon>Mucoromycota</taxon>
        <taxon>Mortierellomycotina</taxon>
        <taxon>Mortierellomycetes</taxon>
        <taxon>Mortierellales</taxon>
        <taxon>Mortierellaceae</taxon>
        <taxon>Podila</taxon>
    </lineage>
</organism>
<dbReference type="SMART" id="SM00360">
    <property type="entry name" value="RRM"/>
    <property type="match status" value="1"/>
</dbReference>
<dbReference type="InterPro" id="IPR012677">
    <property type="entry name" value="Nucleotide-bd_a/b_plait_sf"/>
</dbReference>
<evidence type="ECO:0000256" key="3">
    <source>
        <dbReference type="SAM" id="MobiDB-lite"/>
    </source>
</evidence>
<feature type="compositionally biased region" description="Pro residues" evidence="3">
    <location>
        <begin position="260"/>
        <end position="273"/>
    </location>
</feature>